<name>A0ABX4YD69_9LEPT</name>
<feature type="compositionally biased region" description="Basic and acidic residues" evidence="1">
    <location>
        <begin position="113"/>
        <end position="124"/>
    </location>
</feature>
<dbReference type="Proteomes" id="UP000094669">
    <property type="component" value="Unassembled WGS sequence"/>
</dbReference>
<reference evidence="2" key="1">
    <citation type="submission" date="2018-01" db="EMBL/GenBank/DDBJ databases">
        <title>Genomic characterization of Leptospira inadai serogroup Lyme isolated from captured rat in Brazil and comparative analysis with human reference strain.</title>
        <authorList>
            <person name="Moreno L.Z."/>
            <person name="Loureiro A.P."/>
            <person name="Miraglia F."/>
            <person name="Kremer F.S."/>
            <person name="Eslabao M.R."/>
            <person name="Dellagostin O.A."/>
            <person name="Lilenbaum W."/>
            <person name="Moreno A.M."/>
        </authorList>
    </citation>
    <scope>NUCLEOTIDE SEQUENCE [LARGE SCALE GENOMIC DNA]</scope>
    <source>
        <strain evidence="2">M34/99</strain>
    </source>
</reference>
<evidence type="ECO:0008006" key="4">
    <source>
        <dbReference type="Google" id="ProtNLM"/>
    </source>
</evidence>
<accession>A0ABX4YD69</accession>
<comment type="caution">
    <text evidence="2">The sequence shown here is derived from an EMBL/GenBank/DDBJ whole genome shotgun (WGS) entry which is preliminary data.</text>
</comment>
<feature type="region of interest" description="Disordered" evidence="1">
    <location>
        <begin position="110"/>
        <end position="169"/>
    </location>
</feature>
<keyword evidence="3" id="KW-1185">Reference proteome</keyword>
<gene>
    <name evidence="2" type="ORF">BES34_019945</name>
</gene>
<sequence>MYFGALPIAAVSILPQSHLRVLVAISSYQGTLEFWTGGIDKILVRVNGFEIKGGKKPRELKYRRVSQIIRDLKTWGWLEVERSGFSRPNSYSIRIPENLIIRPEHSYTVSLSSEERETEKKPPQKSESVSRSQSANMNRVSRNATLYKEPSKESRKELTQAKKEKQVPRPAPLAFIPPLSDALARFKERIRKTGVSPSTLESILAAASIEELNEHHKRYFDSFYFKEYGFLPCDRFGADLSKAAV</sequence>
<dbReference type="EMBL" id="MCRM02000035">
    <property type="protein sequence ID" value="PNV72104.1"/>
    <property type="molecule type" value="Genomic_DNA"/>
</dbReference>
<feature type="compositionally biased region" description="Basic and acidic residues" evidence="1">
    <location>
        <begin position="149"/>
        <end position="167"/>
    </location>
</feature>
<proteinExistence type="predicted"/>
<evidence type="ECO:0000313" key="3">
    <source>
        <dbReference type="Proteomes" id="UP000094669"/>
    </source>
</evidence>
<evidence type="ECO:0000313" key="2">
    <source>
        <dbReference type="EMBL" id="PNV72104.1"/>
    </source>
</evidence>
<feature type="compositionally biased region" description="Polar residues" evidence="1">
    <location>
        <begin position="125"/>
        <end position="144"/>
    </location>
</feature>
<evidence type="ECO:0000256" key="1">
    <source>
        <dbReference type="SAM" id="MobiDB-lite"/>
    </source>
</evidence>
<protein>
    <recommendedName>
        <fullName evidence="4">Helix-turn-helix domain-containing protein</fullName>
    </recommendedName>
</protein>
<organism evidence="2 3">
    <name type="scientific">Leptospira inadai serovar Lyme</name>
    <dbReference type="NCBI Taxonomy" id="293084"/>
    <lineage>
        <taxon>Bacteria</taxon>
        <taxon>Pseudomonadati</taxon>
        <taxon>Spirochaetota</taxon>
        <taxon>Spirochaetia</taxon>
        <taxon>Leptospirales</taxon>
        <taxon>Leptospiraceae</taxon>
        <taxon>Leptospira</taxon>
    </lineage>
</organism>